<organism evidence="1 2">
    <name type="scientific">Colletotrichum musicola</name>
    <dbReference type="NCBI Taxonomy" id="2175873"/>
    <lineage>
        <taxon>Eukaryota</taxon>
        <taxon>Fungi</taxon>
        <taxon>Dikarya</taxon>
        <taxon>Ascomycota</taxon>
        <taxon>Pezizomycotina</taxon>
        <taxon>Sordariomycetes</taxon>
        <taxon>Hypocreomycetidae</taxon>
        <taxon>Glomerellales</taxon>
        <taxon>Glomerellaceae</taxon>
        <taxon>Colletotrichum</taxon>
        <taxon>Colletotrichum orchidearum species complex</taxon>
    </lineage>
</organism>
<dbReference type="EMBL" id="WIGM01001348">
    <property type="protein sequence ID" value="KAF6800237.1"/>
    <property type="molecule type" value="Genomic_DNA"/>
</dbReference>
<keyword evidence="2" id="KW-1185">Reference proteome</keyword>
<proteinExistence type="predicted"/>
<comment type="caution">
    <text evidence="1">The sequence shown here is derived from an EMBL/GenBank/DDBJ whole genome shotgun (WGS) entry which is preliminary data.</text>
</comment>
<evidence type="ECO:0000313" key="1">
    <source>
        <dbReference type="EMBL" id="KAF6800237.1"/>
    </source>
</evidence>
<sequence>MGSQPSSQALSASLIVFQPLSIRHQYQTGPSGSAVNSSLSSTVKRLGRFNSHLLNNLKLMGDSTYRLAGHSPAQPFRRMGITQPRNPSGERFYTTCRDSNRVQPAGAQGSQLWATPVRLGNSFAIPIITFLPGEGGMGSRTSTDNVLGCLDEQSSA</sequence>
<dbReference type="AlphaFoldDB" id="A0A8H6MML4"/>
<gene>
    <name evidence="1" type="ORF">CMUS01_15573</name>
</gene>
<reference evidence="1" key="1">
    <citation type="journal article" date="2020" name="Phytopathology">
        <title>Genome Sequence Resources of Colletotrichum truncatum, C. plurivorum, C. musicola, and C. sojae: Four Species Pathogenic to Soybean (Glycine max).</title>
        <authorList>
            <person name="Rogerio F."/>
            <person name="Boufleur T.R."/>
            <person name="Ciampi-Guillardi M."/>
            <person name="Sukno S.A."/>
            <person name="Thon M.R."/>
            <person name="Massola Junior N.S."/>
            <person name="Baroncelli R."/>
        </authorList>
    </citation>
    <scope>NUCLEOTIDE SEQUENCE</scope>
    <source>
        <strain evidence="1">LFN0074</strain>
    </source>
</reference>
<dbReference type="Proteomes" id="UP000639643">
    <property type="component" value="Unassembled WGS sequence"/>
</dbReference>
<accession>A0A8H6MML4</accession>
<name>A0A8H6MML4_9PEZI</name>
<evidence type="ECO:0000313" key="2">
    <source>
        <dbReference type="Proteomes" id="UP000639643"/>
    </source>
</evidence>
<protein>
    <submittedName>
        <fullName evidence="1">Uncharacterized protein</fullName>
    </submittedName>
</protein>